<feature type="domain" description="Reverse transcriptase" evidence="1">
    <location>
        <begin position="442"/>
        <end position="560"/>
    </location>
</feature>
<organism evidence="3">
    <name type="scientific">Drosophila rhopaloa</name>
    <name type="common">Fruit fly</name>
    <dbReference type="NCBI Taxonomy" id="1041015"/>
    <lineage>
        <taxon>Eukaryota</taxon>
        <taxon>Metazoa</taxon>
        <taxon>Ecdysozoa</taxon>
        <taxon>Arthropoda</taxon>
        <taxon>Hexapoda</taxon>
        <taxon>Insecta</taxon>
        <taxon>Pterygota</taxon>
        <taxon>Neoptera</taxon>
        <taxon>Endopterygota</taxon>
        <taxon>Diptera</taxon>
        <taxon>Brachycera</taxon>
        <taxon>Muscomorpha</taxon>
        <taxon>Ephydroidea</taxon>
        <taxon>Drosophilidae</taxon>
        <taxon>Drosophila</taxon>
        <taxon>Sophophora</taxon>
    </lineage>
</organism>
<dbReference type="Gene3D" id="3.60.10.10">
    <property type="entry name" value="Endonuclease/exonuclease/phosphatase"/>
    <property type="match status" value="1"/>
</dbReference>
<dbReference type="SUPFAM" id="SSF56219">
    <property type="entry name" value="DNase I-like"/>
    <property type="match status" value="1"/>
</dbReference>
<dbReference type="Pfam" id="PF00078">
    <property type="entry name" value="RVT_1"/>
    <property type="match status" value="1"/>
</dbReference>
<proteinExistence type="predicted"/>
<dbReference type="InterPro" id="IPR036691">
    <property type="entry name" value="Endo/exonu/phosph_ase_sf"/>
</dbReference>
<dbReference type="RefSeq" id="XP_016985767.1">
    <property type="nucleotide sequence ID" value="XM_017130278.1"/>
</dbReference>
<reference evidence="3" key="1">
    <citation type="submission" date="2025-08" db="UniProtKB">
        <authorList>
            <consortium name="RefSeq"/>
        </authorList>
    </citation>
    <scope>IDENTIFICATION</scope>
</reference>
<protein>
    <submittedName>
        <fullName evidence="3">Uncharacterized protein LOC108049176</fullName>
    </submittedName>
</protein>
<dbReference type="AlphaFoldDB" id="A0A6P4F638"/>
<accession>A0A6P4F638</accession>
<evidence type="ECO:0000313" key="3">
    <source>
        <dbReference type="RefSeq" id="XP_016985767.1"/>
    </source>
</evidence>
<feature type="domain" description="Endonuclease/exonuclease/phosphatase" evidence="2">
    <location>
        <begin position="124"/>
        <end position="266"/>
    </location>
</feature>
<dbReference type="PANTHER" id="PTHR47027">
    <property type="entry name" value="REVERSE TRANSCRIPTASE DOMAIN-CONTAINING PROTEIN"/>
    <property type="match status" value="1"/>
</dbReference>
<name>A0A6P4F638_DRORH</name>
<gene>
    <name evidence="3" type="primary">LOC108049176</name>
</gene>
<sequence>MADSRKSNDSNGSLKITSYNIRGLKGKHQDIEFIKYLGNFDIFILLETHALPDAPAIEDFMDQQPDFEVLHWKDATKEFDAGRAIGGCLVGIRHSLKELGITHRVGEANGLKVLQLRMGKKELNVVPLYIRTKDWKYEFKLVEKAFANSTICPGNVIVMGDLNCRIGEFKQEVEPNLCVANRNGRRASDKKRCPHGSVFISFCDANQLQILNGLTHGDPKGRFTSISATIDLAAVSRSLMPWVVDFKVDTPHEDLTRHGSDHLPICLEVDLNFLRGSGARSRVSSPGQPSHSTVVPFDTSIPWTEPTLDSPIKTEEVIFVLRHRSGRKFPRRRLNNVVDVIAFNCNDLLNEPDENKTIISNMFFLLSDTTRIVLNIVIRRLTKWCRKNRLLSDCQFSFSGKYSKIDFVYSLSTIANIKLAKKGTKVYSYFVQFASVLPMLNERLWFKLKKMGVPSKIINFLRVTCKRDEYRNELLNYFRTGKGVLSKLMFSLYLYDLPEELEGGPGLVVDNRRVGILMYADRIAILAGSSNALQDMINQLEEYCDKWGLLVDMGKSEVMVFRRGGSISAFENWMITGKKSKPLPRQFSLTSCLLLRCRIKNKFLK</sequence>
<evidence type="ECO:0000259" key="1">
    <source>
        <dbReference type="Pfam" id="PF00078"/>
    </source>
</evidence>
<evidence type="ECO:0000259" key="2">
    <source>
        <dbReference type="Pfam" id="PF14529"/>
    </source>
</evidence>
<dbReference type="PANTHER" id="PTHR47027:SF20">
    <property type="entry name" value="REVERSE TRANSCRIPTASE-LIKE PROTEIN WITH RNA-DIRECTED DNA POLYMERASE DOMAIN"/>
    <property type="match status" value="1"/>
</dbReference>
<dbReference type="Pfam" id="PF14529">
    <property type="entry name" value="Exo_endo_phos_2"/>
    <property type="match status" value="1"/>
</dbReference>
<dbReference type="InterPro" id="IPR005135">
    <property type="entry name" value="Endo/exonuclease/phosphatase"/>
</dbReference>
<dbReference type="GO" id="GO:0003824">
    <property type="term" value="F:catalytic activity"/>
    <property type="evidence" value="ECO:0007669"/>
    <property type="project" value="InterPro"/>
</dbReference>
<dbReference type="InterPro" id="IPR000477">
    <property type="entry name" value="RT_dom"/>
</dbReference>